<feature type="domain" description="Myb-like" evidence="1">
    <location>
        <begin position="2"/>
        <end position="75"/>
    </location>
</feature>
<protein>
    <recommendedName>
        <fullName evidence="1">Myb-like domain-containing protein</fullName>
    </recommendedName>
</protein>
<evidence type="ECO:0000313" key="3">
    <source>
        <dbReference type="Proteomes" id="UP001187415"/>
    </source>
</evidence>
<dbReference type="EMBL" id="JAUPFM010000001">
    <property type="protein sequence ID" value="KAK2862383.1"/>
    <property type="molecule type" value="Genomic_DNA"/>
</dbReference>
<dbReference type="Pfam" id="PF13873">
    <property type="entry name" value="Myb_DNA-bind_5"/>
    <property type="match status" value="1"/>
</dbReference>
<keyword evidence="3" id="KW-1185">Reference proteome</keyword>
<dbReference type="PANTHER" id="PTHR23098">
    <property type="entry name" value="AGAP001331-PA-RELATED"/>
    <property type="match status" value="1"/>
</dbReference>
<dbReference type="PANTHER" id="PTHR23098:SF16">
    <property type="entry name" value="REGULATORY PROTEIN ZESTE"/>
    <property type="match status" value="1"/>
</dbReference>
<dbReference type="Gene3D" id="1.10.10.60">
    <property type="entry name" value="Homeodomain-like"/>
    <property type="match status" value="1"/>
</dbReference>
<dbReference type="InterPro" id="IPR001005">
    <property type="entry name" value="SANT/Myb"/>
</dbReference>
<evidence type="ECO:0000313" key="2">
    <source>
        <dbReference type="EMBL" id="KAK2862383.1"/>
    </source>
</evidence>
<accession>A0AA88T5P6</accession>
<sequence length="260" mass="29573">MSSRKRRPNWTDQESLLLAQLMQERKDIIRGKCSTGVSVQDKRQAWEEIAQTINTAFPHIQRTVSDCNKKWENLLAKSKEEIKRQKIQPGADAGLSLEQFSTVTQIVISVMNLADMLQRDIVDSSVLEMVETQHNSCDKDGNDHSIDEKSEYNNPLTQCKISTYLDPSTCPEEQKITVPESPAVQFSSPHAAVFTVTGKHSDTPCSTSPTSVHCTTLQERMDLELSVLRRQEAVLKLQEEYYTLKIKLMKKQMEESVQKD</sequence>
<organism evidence="2 3">
    <name type="scientific">Channa striata</name>
    <name type="common">Snakehead murrel</name>
    <name type="synonym">Ophicephalus striatus</name>
    <dbReference type="NCBI Taxonomy" id="64152"/>
    <lineage>
        <taxon>Eukaryota</taxon>
        <taxon>Metazoa</taxon>
        <taxon>Chordata</taxon>
        <taxon>Craniata</taxon>
        <taxon>Vertebrata</taxon>
        <taxon>Euteleostomi</taxon>
        <taxon>Actinopterygii</taxon>
        <taxon>Neopterygii</taxon>
        <taxon>Teleostei</taxon>
        <taxon>Neoteleostei</taxon>
        <taxon>Acanthomorphata</taxon>
        <taxon>Anabantaria</taxon>
        <taxon>Anabantiformes</taxon>
        <taxon>Channoidei</taxon>
        <taxon>Channidae</taxon>
        <taxon>Channa</taxon>
    </lineage>
</organism>
<reference evidence="2" key="1">
    <citation type="submission" date="2023-07" db="EMBL/GenBank/DDBJ databases">
        <title>Chromosome-level Genome Assembly of Striped Snakehead (Channa striata).</title>
        <authorList>
            <person name="Liu H."/>
        </authorList>
    </citation>
    <scope>NUCLEOTIDE SEQUENCE</scope>
    <source>
        <strain evidence="2">Gz</strain>
        <tissue evidence="2">Muscle</tissue>
    </source>
</reference>
<proteinExistence type="predicted"/>
<dbReference type="AlphaFoldDB" id="A0AA88T5P6"/>
<gene>
    <name evidence="2" type="ORF">Q5P01_001916</name>
</gene>
<comment type="caution">
    <text evidence="2">The sequence shown here is derived from an EMBL/GenBank/DDBJ whole genome shotgun (WGS) entry which is preliminary data.</text>
</comment>
<name>A0AA88T5P6_CHASR</name>
<evidence type="ECO:0000259" key="1">
    <source>
        <dbReference type="PROSITE" id="PS50090"/>
    </source>
</evidence>
<dbReference type="PROSITE" id="PS50090">
    <property type="entry name" value="MYB_LIKE"/>
    <property type="match status" value="1"/>
</dbReference>
<dbReference type="Proteomes" id="UP001187415">
    <property type="component" value="Unassembled WGS sequence"/>
</dbReference>
<dbReference type="InterPro" id="IPR028002">
    <property type="entry name" value="Myb_DNA-bind_5"/>
</dbReference>
<dbReference type="GO" id="GO:0005634">
    <property type="term" value="C:nucleus"/>
    <property type="evidence" value="ECO:0007669"/>
    <property type="project" value="TreeGrafter"/>
</dbReference>